<accession>A0A379PMK3</accession>
<gene>
    <name evidence="2" type="ORF">NCTC13296_04341</name>
</gene>
<keyword evidence="3" id="KW-1185">Reference proteome</keyword>
<keyword evidence="2" id="KW-0808">Transferase</keyword>
<evidence type="ECO:0000313" key="2">
    <source>
        <dbReference type="EMBL" id="SUF09144.1"/>
    </source>
</evidence>
<dbReference type="InterPro" id="IPR011009">
    <property type="entry name" value="Kinase-like_dom_sf"/>
</dbReference>
<dbReference type="Pfam" id="PF01636">
    <property type="entry name" value="APH"/>
    <property type="match status" value="1"/>
</dbReference>
<dbReference type="Proteomes" id="UP000254569">
    <property type="component" value="Unassembled WGS sequence"/>
</dbReference>
<evidence type="ECO:0000259" key="1">
    <source>
        <dbReference type="Pfam" id="PF01636"/>
    </source>
</evidence>
<dbReference type="SUPFAM" id="SSF56112">
    <property type="entry name" value="Protein kinase-like (PK-like)"/>
    <property type="match status" value="1"/>
</dbReference>
<dbReference type="Gene3D" id="3.90.1200.10">
    <property type="match status" value="1"/>
</dbReference>
<dbReference type="GO" id="GO:0016740">
    <property type="term" value="F:transferase activity"/>
    <property type="evidence" value="ECO:0007669"/>
    <property type="project" value="UniProtKB-KW"/>
</dbReference>
<reference evidence="2 3" key="1">
    <citation type="submission" date="2018-06" db="EMBL/GenBank/DDBJ databases">
        <authorList>
            <consortium name="Pathogen Informatics"/>
            <person name="Doyle S."/>
        </authorList>
    </citation>
    <scope>NUCLEOTIDE SEQUENCE [LARGE SCALE GENOMIC DNA]</scope>
    <source>
        <strain evidence="2 3">NCTC13296</strain>
    </source>
</reference>
<dbReference type="AlphaFoldDB" id="A0A379PMK3"/>
<organism evidence="2 3">
    <name type="scientific">Rhodococcus gordoniae</name>
    <dbReference type="NCBI Taxonomy" id="223392"/>
    <lineage>
        <taxon>Bacteria</taxon>
        <taxon>Bacillati</taxon>
        <taxon>Actinomycetota</taxon>
        <taxon>Actinomycetes</taxon>
        <taxon>Mycobacteriales</taxon>
        <taxon>Nocardiaceae</taxon>
        <taxon>Rhodococcus</taxon>
    </lineage>
</organism>
<dbReference type="EMBL" id="UGVI01000002">
    <property type="protein sequence ID" value="SUF09144.1"/>
    <property type="molecule type" value="Genomic_DNA"/>
</dbReference>
<feature type="domain" description="Aminoglycoside phosphotransferase" evidence="1">
    <location>
        <begin position="78"/>
        <end position="256"/>
    </location>
</feature>
<evidence type="ECO:0000313" key="3">
    <source>
        <dbReference type="Proteomes" id="UP000254569"/>
    </source>
</evidence>
<protein>
    <submittedName>
        <fullName evidence="2">Phosphotransferase enzyme family</fullName>
    </submittedName>
</protein>
<proteinExistence type="predicted"/>
<dbReference type="InterPro" id="IPR002575">
    <property type="entry name" value="Aminoglycoside_PTrfase"/>
</dbReference>
<name>A0A379PMK3_9NOCA</name>
<sequence length="298" mass="33738">MRSRPDTFTRVDDDQKRADLFPRLSLDQNAQLLRWLPDARLRAELSWNLTDTVVLDVTSILGRFIVKAAGPANTHIGREITAHQGATACLIDSGRAARMIQHDRAANILVTDYLEGTLVMGSGSEFDADIHHQAGALLRTFHDQAERCDDDAEARATTKALAWLDQSHRIDPSTVAAVRRILTTYRPRPVTVVPTHGDWSPRNWLVDHRIVKIIDFGRFDFRPALSDFCRLAARHWRTHPDLEHAFLDGYGTDPRDPELWAIFTLREAIGTAVWAYQVGDEPFENEGHRMLTDAVTLF</sequence>